<protein>
    <submittedName>
        <fullName evidence="2">Uncharacterized protein</fullName>
    </submittedName>
</protein>
<dbReference type="STRING" id="101127.A0A1X2GVX3"/>
<feature type="compositionally biased region" description="Polar residues" evidence="1">
    <location>
        <begin position="14"/>
        <end position="24"/>
    </location>
</feature>
<accession>A0A1X2GVX3</accession>
<comment type="caution">
    <text evidence="2">The sequence shown here is derived from an EMBL/GenBank/DDBJ whole genome shotgun (WGS) entry which is preliminary data.</text>
</comment>
<evidence type="ECO:0000313" key="3">
    <source>
        <dbReference type="Proteomes" id="UP000242146"/>
    </source>
</evidence>
<dbReference type="EMBL" id="MCGT01000002">
    <property type="protein sequence ID" value="ORX62185.1"/>
    <property type="molecule type" value="Genomic_DNA"/>
</dbReference>
<proteinExistence type="predicted"/>
<dbReference type="Proteomes" id="UP000242146">
    <property type="component" value="Unassembled WGS sequence"/>
</dbReference>
<keyword evidence="3" id="KW-1185">Reference proteome</keyword>
<feature type="region of interest" description="Disordered" evidence="1">
    <location>
        <begin position="1"/>
        <end position="44"/>
    </location>
</feature>
<dbReference type="AlphaFoldDB" id="A0A1X2GVX3"/>
<evidence type="ECO:0000313" key="2">
    <source>
        <dbReference type="EMBL" id="ORX62185.1"/>
    </source>
</evidence>
<sequence>MSILLSSGSKYSSVEQSQPSQPLTPTDGFVQHDQERDSPSSSMHSQCKKWYKMLWRDTLPLPTSYRRFQVKLAGQRPVTTQQSAPLPASFSLATPLVSPITPDGVAIVFIAPVTNPPISPLSFKETSLCIAFGSQLSPTTSSITISGFRSAANVCDRHKKQLCFGCCWSS</sequence>
<name>A0A1X2GVX3_9FUNG</name>
<feature type="compositionally biased region" description="Low complexity" evidence="1">
    <location>
        <begin position="1"/>
        <end position="13"/>
    </location>
</feature>
<evidence type="ECO:0000256" key="1">
    <source>
        <dbReference type="SAM" id="MobiDB-lite"/>
    </source>
</evidence>
<reference evidence="2 3" key="1">
    <citation type="submission" date="2016-07" db="EMBL/GenBank/DDBJ databases">
        <title>Pervasive Adenine N6-methylation of Active Genes in Fungi.</title>
        <authorList>
            <consortium name="DOE Joint Genome Institute"/>
            <person name="Mondo S.J."/>
            <person name="Dannebaum R.O."/>
            <person name="Kuo R.C."/>
            <person name="Labutti K."/>
            <person name="Haridas S."/>
            <person name="Kuo A."/>
            <person name="Salamov A."/>
            <person name="Ahrendt S.R."/>
            <person name="Lipzen A."/>
            <person name="Sullivan W."/>
            <person name="Andreopoulos W.B."/>
            <person name="Clum A."/>
            <person name="Lindquist E."/>
            <person name="Daum C."/>
            <person name="Ramamoorthy G.K."/>
            <person name="Gryganskyi A."/>
            <person name="Culley D."/>
            <person name="Magnuson J.K."/>
            <person name="James T.Y."/>
            <person name="O'Malley M.A."/>
            <person name="Stajich J.E."/>
            <person name="Spatafora J.W."/>
            <person name="Visel A."/>
            <person name="Grigoriev I.V."/>
        </authorList>
    </citation>
    <scope>NUCLEOTIDE SEQUENCE [LARGE SCALE GENOMIC DNA]</scope>
    <source>
        <strain evidence="2 3">NRRL 3301</strain>
    </source>
</reference>
<organism evidence="2 3">
    <name type="scientific">Hesseltinella vesiculosa</name>
    <dbReference type="NCBI Taxonomy" id="101127"/>
    <lineage>
        <taxon>Eukaryota</taxon>
        <taxon>Fungi</taxon>
        <taxon>Fungi incertae sedis</taxon>
        <taxon>Mucoromycota</taxon>
        <taxon>Mucoromycotina</taxon>
        <taxon>Mucoromycetes</taxon>
        <taxon>Mucorales</taxon>
        <taxon>Cunninghamellaceae</taxon>
        <taxon>Hesseltinella</taxon>
    </lineage>
</organism>
<gene>
    <name evidence="2" type="ORF">DM01DRAFT_1074056</name>
</gene>